<dbReference type="Pfam" id="PF24847">
    <property type="entry name" value="DUF7722"/>
    <property type="match status" value="1"/>
</dbReference>
<dbReference type="PANTHER" id="PTHR33513">
    <property type="entry name" value="OS06G0523300 PROTEIN"/>
    <property type="match status" value="1"/>
</dbReference>
<comment type="caution">
    <text evidence="2">The sequence shown here is derived from an EMBL/GenBank/DDBJ whole genome shotgun (WGS) entry which is preliminary data.</text>
</comment>
<dbReference type="PANTHER" id="PTHR33513:SF45">
    <property type="entry name" value="CYTOPLASMIC TRNA 2-THIOLATION PROTEIN"/>
    <property type="match status" value="1"/>
</dbReference>
<keyword evidence="3" id="KW-1185">Reference proteome</keyword>
<accession>A0AAV9B6K0</accession>
<dbReference type="InterPro" id="IPR056139">
    <property type="entry name" value="DUF7722"/>
</dbReference>
<dbReference type="AlphaFoldDB" id="A0AAV9B6K0"/>
<evidence type="ECO:0000259" key="1">
    <source>
        <dbReference type="Pfam" id="PF24847"/>
    </source>
</evidence>
<proteinExistence type="predicted"/>
<evidence type="ECO:0000313" key="2">
    <source>
        <dbReference type="EMBL" id="KAK1271672.1"/>
    </source>
</evidence>
<evidence type="ECO:0000313" key="3">
    <source>
        <dbReference type="Proteomes" id="UP001179952"/>
    </source>
</evidence>
<protein>
    <recommendedName>
        <fullName evidence="1">DUF7722 domain-containing protein</fullName>
    </recommendedName>
</protein>
<feature type="domain" description="DUF7722" evidence="1">
    <location>
        <begin position="20"/>
        <end position="65"/>
    </location>
</feature>
<dbReference type="Proteomes" id="UP001179952">
    <property type="component" value="Unassembled WGS sequence"/>
</dbReference>
<gene>
    <name evidence="2" type="ORF">QJS04_geneDACA007726</name>
</gene>
<reference evidence="2" key="1">
    <citation type="journal article" date="2023" name="Nat. Commun.">
        <title>Diploid and tetraploid genomes of Acorus and the evolution of monocots.</title>
        <authorList>
            <person name="Ma L."/>
            <person name="Liu K.W."/>
            <person name="Li Z."/>
            <person name="Hsiao Y.Y."/>
            <person name="Qi Y."/>
            <person name="Fu T."/>
            <person name="Tang G.D."/>
            <person name="Zhang D."/>
            <person name="Sun W.H."/>
            <person name="Liu D.K."/>
            <person name="Li Y."/>
            <person name="Chen G.Z."/>
            <person name="Liu X.D."/>
            <person name="Liao X.Y."/>
            <person name="Jiang Y.T."/>
            <person name="Yu X."/>
            <person name="Hao Y."/>
            <person name="Huang J."/>
            <person name="Zhao X.W."/>
            <person name="Ke S."/>
            <person name="Chen Y.Y."/>
            <person name="Wu W.L."/>
            <person name="Hsu J.L."/>
            <person name="Lin Y.F."/>
            <person name="Huang M.D."/>
            <person name="Li C.Y."/>
            <person name="Huang L."/>
            <person name="Wang Z.W."/>
            <person name="Zhao X."/>
            <person name="Zhong W.Y."/>
            <person name="Peng D.H."/>
            <person name="Ahmad S."/>
            <person name="Lan S."/>
            <person name="Zhang J.S."/>
            <person name="Tsai W.C."/>
            <person name="Van de Peer Y."/>
            <person name="Liu Z.J."/>
        </authorList>
    </citation>
    <scope>NUCLEOTIDE SEQUENCE</scope>
    <source>
        <strain evidence="2">SCP</strain>
    </source>
</reference>
<dbReference type="EMBL" id="JAUJYN010000005">
    <property type="protein sequence ID" value="KAK1271672.1"/>
    <property type="molecule type" value="Genomic_DNA"/>
</dbReference>
<reference evidence="2" key="2">
    <citation type="submission" date="2023-06" db="EMBL/GenBank/DDBJ databases">
        <authorList>
            <person name="Ma L."/>
            <person name="Liu K.-W."/>
            <person name="Li Z."/>
            <person name="Hsiao Y.-Y."/>
            <person name="Qi Y."/>
            <person name="Fu T."/>
            <person name="Tang G."/>
            <person name="Zhang D."/>
            <person name="Sun W.-H."/>
            <person name="Liu D.-K."/>
            <person name="Li Y."/>
            <person name="Chen G.-Z."/>
            <person name="Liu X.-D."/>
            <person name="Liao X.-Y."/>
            <person name="Jiang Y.-T."/>
            <person name="Yu X."/>
            <person name="Hao Y."/>
            <person name="Huang J."/>
            <person name="Zhao X.-W."/>
            <person name="Ke S."/>
            <person name="Chen Y.-Y."/>
            <person name="Wu W.-L."/>
            <person name="Hsu J.-L."/>
            <person name="Lin Y.-F."/>
            <person name="Huang M.-D."/>
            <person name="Li C.-Y."/>
            <person name="Huang L."/>
            <person name="Wang Z.-W."/>
            <person name="Zhao X."/>
            <person name="Zhong W.-Y."/>
            <person name="Peng D.-H."/>
            <person name="Ahmad S."/>
            <person name="Lan S."/>
            <person name="Zhang J.-S."/>
            <person name="Tsai W.-C."/>
            <person name="Van De Peer Y."/>
            <person name="Liu Z.-J."/>
        </authorList>
    </citation>
    <scope>NUCLEOTIDE SEQUENCE</scope>
    <source>
        <strain evidence="2">SCP</strain>
        <tissue evidence="2">Leaves</tissue>
    </source>
</reference>
<sequence length="77" mass="8926">MDGGMNKSSSSSSFQMPLHYPRYTRKDYEGMPEWKLDRLLEEYGLPVRGDLEHKRGFAMGAFLWQQIPQSALHGVHK</sequence>
<organism evidence="2 3">
    <name type="scientific">Acorus gramineus</name>
    <name type="common">Dwarf sweet flag</name>
    <dbReference type="NCBI Taxonomy" id="55184"/>
    <lineage>
        <taxon>Eukaryota</taxon>
        <taxon>Viridiplantae</taxon>
        <taxon>Streptophyta</taxon>
        <taxon>Embryophyta</taxon>
        <taxon>Tracheophyta</taxon>
        <taxon>Spermatophyta</taxon>
        <taxon>Magnoliopsida</taxon>
        <taxon>Liliopsida</taxon>
        <taxon>Acoraceae</taxon>
        <taxon>Acorus</taxon>
    </lineage>
</organism>
<name>A0AAV9B6K0_ACOGR</name>